<dbReference type="Proteomes" id="UP000254765">
    <property type="component" value="Unassembled WGS sequence"/>
</dbReference>
<protein>
    <submittedName>
        <fullName evidence="1">Uncharacterized protein</fullName>
    </submittedName>
</protein>
<gene>
    <name evidence="1" type="ORF">NCTC10211_02359</name>
</gene>
<reference evidence="1 2" key="1">
    <citation type="submission" date="2018-06" db="EMBL/GenBank/DDBJ databases">
        <authorList>
            <consortium name="Pathogen Informatics"/>
            <person name="Doyle S."/>
        </authorList>
    </citation>
    <scope>NUCLEOTIDE SEQUENCE [LARGE SCALE GENOMIC DNA]</scope>
    <source>
        <strain evidence="1 2">NCTC10211</strain>
    </source>
</reference>
<dbReference type="EMBL" id="UGYK01000002">
    <property type="protein sequence ID" value="SUI49312.1"/>
    <property type="molecule type" value="Genomic_DNA"/>
</dbReference>
<evidence type="ECO:0000313" key="2">
    <source>
        <dbReference type="Proteomes" id="UP000254765"/>
    </source>
</evidence>
<proteinExistence type="predicted"/>
<accession>A0A379YRS9</accession>
<dbReference type="RefSeq" id="WP_227944632.1">
    <property type="nucleotide sequence ID" value="NZ_CAMKKF010000001.1"/>
</dbReference>
<sequence length="52" mass="6013">MNIYSPERKAAVIAKMLPPHNFVDKRGYPAGRYSSQHALWLALSGRHYDLER</sequence>
<evidence type="ECO:0000313" key="1">
    <source>
        <dbReference type="EMBL" id="SUI49312.1"/>
    </source>
</evidence>
<name>A0A379YRS9_SERMA</name>
<dbReference type="AlphaFoldDB" id="A0A379YRS9"/>
<organism evidence="1 2">
    <name type="scientific">Serratia marcescens</name>
    <dbReference type="NCBI Taxonomy" id="615"/>
    <lineage>
        <taxon>Bacteria</taxon>
        <taxon>Pseudomonadati</taxon>
        <taxon>Pseudomonadota</taxon>
        <taxon>Gammaproteobacteria</taxon>
        <taxon>Enterobacterales</taxon>
        <taxon>Yersiniaceae</taxon>
        <taxon>Serratia</taxon>
    </lineage>
</organism>